<keyword evidence="2" id="KW-1003">Cell membrane</keyword>
<dbReference type="GO" id="GO:0016493">
    <property type="term" value="F:C-C chemokine receptor activity"/>
    <property type="evidence" value="ECO:0007669"/>
    <property type="project" value="TreeGrafter"/>
</dbReference>
<dbReference type="GO" id="GO:0005044">
    <property type="term" value="F:scavenger receptor activity"/>
    <property type="evidence" value="ECO:0007669"/>
    <property type="project" value="InterPro"/>
</dbReference>
<keyword evidence="4 11" id="KW-1133">Transmembrane helix</keyword>
<keyword evidence="8" id="KW-0325">Glycoprotein</keyword>
<keyword evidence="6 11" id="KW-0472">Membrane</keyword>
<keyword evidence="9 10" id="KW-0807">Transducer</keyword>
<dbReference type="Gene3D" id="1.20.1070.10">
    <property type="entry name" value="Rhodopsin 7-helix transmembrane proteins"/>
    <property type="match status" value="1"/>
</dbReference>
<dbReference type="GO" id="GO:0006955">
    <property type="term" value="P:immune response"/>
    <property type="evidence" value="ECO:0007669"/>
    <property type="project" value="TreeGrafter"/>
</dbReference>
<feature type="transmembrane region" description="Helical" evidence="11">
    <location>
        <begin position="104"/>
        <end position="123"/>
    </location>
</feature>
<dbReference type="InterPro" id="IPR017452">
    <property type="entry name" value="GPCR_Rhodpsn_7TM"/>
</dbReference>
<evidence type="ECO:0000256" key="10">
    <source>
        <dbReference type="RuleBase" id="RU000688"/>
    </source>
</evidence>
<dbReference type="SUPFAM" id="SSF81321">
    <property type="entry name" value="Family A G protein-coupled receptor-like"/>
    <property type="match status" value="1"/>
</dbReference>
<reference evidence="13" key="1">
    <citation type="submission" date="2020-03" db="EMBL/GenBank/DDBJ databases">
        <authorList>
            <person name="Weist P."/>
        </authorList>
    </citation>
    <scope>NUCLEOTIDE SEQUENCE</scope>
</reference>
<feature type="transmembrane region" description="Helical" evidence="11">
    <location>
        <begin position="274"/>
        <end position="293"/>
    </location>
</feature>
<evidence type="ECO:0000256" key="6">
    <source>
        <dbReference type="ARBA" id="ARBA00023136"/>
    </source>
</evidence>
<dbReference type="Proteomes" id="UP001153269">
    <property type="component" value="Unassembled WGS sequence"/>
</dbReference>
<evidence type="ECO:0000256" key="11">
    <source>
        <dbReference type="SAM" id="Phobius"/>
    </source>
</evidence>
<evidence type="ECO:0000256" key="5">
    <source>
        <dbReference type="ARBA" id="ARBA00023040"/>
    </source>
</evidence>
<dbReference type="InterPro" id="IPR000355">
    <property type="entry name" value="Chemokine_rcpt"/>
</dbReference>
<dbReference type="PRINTS" id="PR00657">
    <property type="entry name" value="CCCHEMOKINER"/>
</dbReference>
<dbReference type="PRINTS" id="PR01558">
    <property type="entry name" value="CHEMOKINER11"/>
</dbReference>
<dbReference type="Pfam" id="PF00001">
    <property type="entry name" value="7tm_1"/>
    <property type="match status" value="1"/>
</dbReference>
<proteinExistence type="inferred from homology"/>
<gene>
    <name evidence="13" type="ORF">PLEPLA_LOCUS7476</name>
</gene>
<dbReference type="AlphaFoldDB" id="A0A9N7YB49"/>
<keyword evidence="3 10" id="KW-0812">Transmembrane</keyword>
<comment type="caution">
    <text evidence="13">The sequence shown here is derived from an EMBL/GenBank/DDBJ whole genome shotgun (WGS) entry which is preliminary data.</text>
</comment>
<keyword evidence="7 10" id="KW-0675">Receptor</keyword>
<evidence type="ECO:0000256" key="2">
    <source>
        <dbReference type="ARBA" id="ARBA00022475"/>
    </source>
</evidence>
<dbReference type="InterPro" id="IPR005383">
    <property type="entry name" value="ACKR4"/>
</dbReference>
<dbReference type="PANTHER" id="PTHR10489">
    <property type="entry name" value="CELL ADHESION MOLECULE"/>
    <property type="match status" value="1"/>
</dbReference>
<evidence type="ECO:0000256" key="9">
    <source>
        <dbReference type="ARBA" id="ARBA00023224"/>
    </source>
</evidence>
<comment type="similarity">
    <text evidence="10">Belongs to the G-protein coupled receptor 1 family.</text>
</comment>
<dbReference type="GO" id="GO:0009897">
    <property type="term" value="C:external side of plasma membrane"/>
    <property type="evidence" value="ECO:0007669"/>
    <property type="project" value="TreeGrafter"/>
</dbReference>
<dbReference type="GO" id="GO:0007204">
    <property type="term" value="P:positive regulation of cytosolic calcium ion concentration"/>
    <property type="evidence" value="ECO:0007669"/>
    <property type="project" value="TreeGrafter"/>
</dbReference>
<dbReference type="GO" id="GO:0019957">
    <property type="term" value="F:C-C chemokine binding"/>
    <property type="evidence" value="ECO:0007669"/>
    <property type="project" value="TreeGrafter"/>
</dbReference>
<feature type="transmembrane region" description="Helical" evidence="11">
    <location>
        <begin position="185"/>
        <end position="206"/>
    </location>
</feature>
<feature type="transmembrane region" description="Helical" evidence="11">
    <location>
        <begin position="68"/>
        <end position="92"/>
    </location>
</feature>
<keyword evidence="14" id="KW-1185">Reference proteome</keyword>
<evidence type="ECO:0000256" key="1">
    <source>
        <dbReference type="ARBA" id="ARBA00004651"/>
    </source>
</evidence>
<evidence type="ECO:0000313" key="14">
    <source>
        <dbReference type="Proteomes" id="UP001153269"/>
    </source>
</evidence>
<dbReference type="FunFam" id="1.20.1070.10:FF:000035">
    <property type="entry name" value="C-C chemokine receptor type 6"/>
    <property type="match status" value="1"/>
</dbReference>
<dbReference type="InterPro" id="IPR000276">
    <property type="entry name" value="GPCR_Rhodpsn"/>
</dbReference>
<keyword evidence="5 10" id="KW-0297">G-protein coupled receptor</keyword>
<evidence type="ECO:0000256" key="8">
    <source>
        <dbReference type="ARBA" id="ARBA00023180"/>
    </source>
</evidence>
<evidence type="ECO:0000256" key="4">
    <source>
        <dbReference type="ARBA" id="ARBA00022989"/>
    </source>
</evidence>
<evidence type="ECO:0000256" key="3">
    <source>
        <dbReference type="ARBA" id="ARBA00022692"/>
    </source>
</evidence>
<evidence type="ECO:0000313" key="13">
    <source>
        <dbReference type="EMBL" id="CAB1419627.1"/>
    </source>
</evidence>
<accession>A0A9N7YB49</accession>
<dbReference type="EMBL" id="CADEAL010000401">
    <property type="protein sequence ID" value="CAB1419627.1"/>
    <property type="molecule type" value="Genomic_DNA"/>
</dbReference>
<dbReference type="PROSITE" id="PS00237">
    <property type="entry name" value="G_PROTEIN_RECEP_F1_1"/>
    <property type="match status" value="1"/>
</dbReference>
<dbReference type="PRINTS" id="PR00237">
    <property type="entry name" value="GPCRRHODOPSN"/>
</dbReference>
<sequence>MFKKVNKNVEHNILPSSFIVICPQLTGEKNKTMENVSYHEDEDFNDTYDYDYEHSVCDKETVRSFARYYLPIVYALALVVGLAGNTLVVVVYTSKLRLRTLTDVCILNLAISDLLLLLTLPFWAADAVHGWQLGSAACKITSFLYSANFSCGMLLLACISVDRYRAITQSPSGRTGTGARLRRQWLLVCVVLWAVASFLGLPELIFSKVKHSHNRMACTAVYPHGMARPAKAALELLEVTLRFVLPFLVMVVCYCSVGRILSRAAGVRRDRKWRTLRVLLAVVAVFLLTQLPYNVVKLCRAMDVIYIVTDCDVSKALDHALQVTESLALTHACINPLLYAFLGSSFRVHVLKTAKHLGQRLKRTTRRVREEPAVEISLNTCNPMQSQSGSEDQDTSTFTI</sequence>
<organism evidence="13 14">
    <name type="scientific">Pleuronectes platessa</name>
    <name type="common">European plaice</name>
    <dbReference type="NCBI Taxonomy" id="8262"/>
    <lineage>
        <taxon>Eukaryota</taxon>
        <taxon>Metazoa</taxon>
        <taxon>Chordata</taxon>
        <taxon>Craniata</taxon>
        <taxon>Vertebrata</taxon>
        <taxon>Euteleostomi</taxon>
        <taxon>Actinopterygii</taxon>
        <taxon>Neopterygii</taxon>
        <taxon>Teleostei</taxon>
        <taxon>Neoteleostei</taxon>
        <taxon>Acanthomorphata</taxon>
        <taxon>Carangaria</taxon>
        <taxon>Pleuronectiformes</taxon>
        <taxon>Pleuronectoidei</taxon>
        <taxon>Pleuronectidae</taxon>
        <taxon>Pleuronectes</taxon>
    </lineage>
</organism>
<name>A0A9N7YB49_PLEPL</name>
<evidence type="ECO:0000256" key="7">
    <source>
        <dbReference type="ARBA" id="ARBA00023170"/>
    </source>
</evidence>
<dbReference type="PANTHER" id="PTHR10489:SF733">
    <property type="entry name" value="ATYPICAL CHEMOKINE RECEPTOR 4"/>
    <property type="match status" value="1"/>
</dbReference>
<feature type="transmembrane region" description="Helical" evidence="11">
    <location>
        <begin position="243"/>
        <end position="262"/>
    </location>
</feature>
<feature type="domain" description="G-protein coupled receptors family 1 profile" evidence="12">
    <location>
        <begin position="84"/>
        <end position="339"/>
    </location>
</feature>
<dbReference type="InterPro" id="IPR050119">
    <property type="entry name" value="CCR1-9-like"/>
</dbReference>
<protein>
    <recommendedName>
        <fullName evidence="12">G-protein coupled receptors family 1 profile domain-containing protein</fullName>
    </recommendedName>
</protein>
<comment type="subcellular location">
    <subcellularLocation>
        <location evidence="1">Cell membrane</location>
        <topology evidence="1">Multi-pass membrane protein</topology>
    </subcellularLocation>
</comment>
<dbReference type="GO" id="GO:0019722">
    <property type="term" value="P:calcium-mediated signaling"/>
    <property type="evidence" value="ECO:0007669"/>
    <property type="project" value="TreeGrafter"/>
</dbReference>
<evidence type="ECO:0000259" key="12">
    <source>
        <dbReference type="PROSITE" id="PS50262"/>
    </source>
</evidence>
<feature type="transmembrane region" description="Helical" evidence="11">
    <location>
        <begin position="143"/>
        <end position="164"/>
    </location>
</feature>
<dbReference type="PROSITE" id="PS50262">
    <property type="entry name" value="G_PROTEIN_RECEP_F1_2"/>
    <property type="match status" value="1"/>
</dbReference>
<dbReference type="GO" id="GO:0060326">
    <property type="term" value="P:cell chemotaxis"/>
    <property type="evidence" value="ECO:0007669"/>
    <property type="project" value="TreeGrafter"/>
</dbReference>